<dbReference type="AlphaFoldDB" id="A0A4R6STP6"/>
<keyword evidence="2" id="KW-1185">Reference proteome</keyword>
<dbReference type="EMBL" id="SNYC01000005">
    <property type="protein sequence ID" value="TDQ08303.1"/>
    <property type="molecule type" value="Genomic_DNA"/>
</dbReference>
<dbReference type="RefSeq" id="WP_133576688.1">
    <property type="nucleotide sequence ID" value="NZ_SNYC01000005.1"/>
</dbReference>
<reference evidence="1 2" key="1">
    <citation type="submission" date="2019-03" db="EMBL/GenBank/DDBJ databases">
        <title>Genomic Encyclopedia of Archaeal and Bacterial Type Strains, Phase II (KMG-II): from individual species to whole genera.</title>
        <authorList>
            <person name="Goeker M."/>
        </authorList>
    </citation>
    <scope>NUCLEOTIDE SEQUENCE [LARGE SCALE GENOMIC DNA]</scope>
    <source>
        <strain evidence="1 2">DSM 19035</strain>
    </source>
</reference>
<comment type="caution">
    <text evidence="1">The sequence shown here is derived from an EMBL/GenBank/DDBJ whole genome shotgun (WGS) entry which is preliminary data.</text>
</comment>
<accession>A0A4R6STP6</accession>
<protein>
    <submittedName>
        <fullName evidence="1">Uncharacterized protein</fullName>
    </submittedName>
</protein>
<name>A0A4R6STP6_9SPHI</name>
<dbReference type="Proteomes" id="UP000295620">
    <property type="component" value="Unassembled WGS sequence"/>
</dbReference>
<organism evidence="1 2">
    <name type="scientific">Pedobacter metabolipauper</name>
    <dbReference type="NCBI Taxonomy" id="425513"/>
    <lineage>
        <taxon>Bacteria</taxon>
        <taxon>Pseudomonadati</taxon>
        <taxon>Bacteroidota</taxon>
        <taxon>Sphingobacteriia</taxon>
        <taxon>Sphingobacteriales</taxon>
        <taxon>Sphingobacteriaceae</taxon>
        <taxon>Pedobacter</taxon>
    </lineage>
</organism>
<evidence type="ECO:0000313" key="2">
    <source>
        <dbReference type="Proteomes" id="UP000295620"/>
    </source>
</evidence>
<evidence type="ECO:0000313" key="1">
    <source>
        <dbReference type="EMBL" id="TDQ08303.1"/>
    </source>
</evidence>
<dbReference type="OrthoDB" id="706421at2"/>
<gene>
    <name evidence="1" type="ORF">ATK78_2812</name>
</gene>
<sequence length="273" mass="30975">MSKTIGRIQIVAVSLMVLSLCSCVSRLSRPQITGVVVDYDKKPVAGCKVGEVFTNKDGRFTLPERRYNAFILSELMVMEAPPLMVHEPVEKNGYEKDAISMFSSHGGGQSKGAKYSADTIFLKKTNQQFDISALLSSGNWKLSYTKNADTIYLIKDGFKEWCKTERCEPFYNAYEVLTDNYYHTQAKNLPAGMIKRFINVQFDTEKAALQLQETRQYESTFDGPNKEPDLLTASGTWKLITHEIIQLDIDRMKSISGKFKVSDIDLYQLKLTR</sequence>
<proteinExistence type="predicted"/>
<dbReference type="PROSITE" id="PS51257">
    <property type="entry name" value="PROKAR_LIPOPROTEIN"/>
    <property type="match status" value="1"/>
</dbReference>